<dbReference type="Proteomes" id="UP000599179">
    <property type="component" value="Unassembled WGS sequence"/>
</dbReference>
<keyword evidence="3" id="KW-1185">Reference proteome</keyword>
<dbReference type="EMBL" id="BMGM01000004">
    <property type="protein sequence ID" value="GGE33103.1"/>
    <property type="molecule type" value="Genomic_DNA"/>
</dbReference>
<gene>
    <name evidence="2" type="ORF">GCM10010832_11640</name>
</gene>
<reference evidence="3" key="1">
    <citation type="journal article" date="2019" name="Int. J. Syst. Evol. Microbiol.">
        <title>The Global Catalogue of Microorganisms (GCM) 10K type strain sequencing project: providing services to taxonomists for standard genome sequencing and annotation.</title>
        <authorList>
            <consortium name="The Broad Institute Genomics Platform"/>
            <consortium name="The Broad Institute Genome Sequencing Center for Infectious Disease"/>
            <person name="Wu L."/>
            <person name="Ma J."/>
        </authorList>
    </citation>
    <scope>NUCLEOTIDE SEQUENCE [LARGE SCALE GENOMIC DNA]</scope>
    <source>
        <strain evidence="3">CGMCC 1.12931</strain>
    </source>
</reference>
<sequence length="300" mass="35033">MFICFQFTYAQFSGKIVYQFEYQTKNNLPLEDVLEGTKIDSVSYTINEKAYKSVSYSNGEIIEEYVYDPASKKMLFSMGNRPYYLYLKTDLEKFKSDVKLQIDHTHTKDFLGYSAYKTTHPTTGEINYYSDEITIDTSRFSKHYFMQWNEILKQTKGGIPLKTITKHNGYTEIKTAVNIEKQAINEMDFSFDEEKMQVAAYNNLDEVIDFPDLKDRGFWCYQAVVEQNSNRLIDGKDYQLILRFVIHPDGKITHIEIEESDYEYLNEAAKQIIETCDLGFEPGLINGLPVSSEIYYPINF</sequence>
<dbReference type="InterPro" id="IPR037682">
    <property type="entry name" value="TonB_C"/>
</dbReference>
<evidence type="ECO:0000259" key="1">
    <source>
        <dbReference type="Pfam" id="PF03544"/>
    </source>
</evidence>
<dbReference type="SUPFAM" id="SSF74653">
    <property type="entry name" value="TolA/TonB C-terminal domain"/>
    <property type="match status" value="1"/>
</dbReference>
<dbReference type="Gene3D" id="3.30.1150.10">
    <property type="match status" value="1"/>
</dbReference>
<comment type="caution">
    <text evidence="2">The sequence shown here is derived from an EMBL/GenBank/DDBJ whole genome shotgun (WGS) entry which is preliminary data.</text>
</comment>
<protein>
    <recommendedName>
        <fullName evidence="1">TonB C-terminal domain-containing protein</fullName>
    </recommendedName>
</protein>
<evidence type="ECO:0000313" key="3">
    <source>
        <dbReference type="Proteomes" id="UP000599179"/>
    </source>
</evidence>
<organism evidence="2 3">
    <name type="scientific">Psychroflexus planctonicus</name>
    <dbReference type="NCBI Taxonomy" id="1526575"/>
    <lineage>
        <taxon>Bacteria</taxon>
        <taxon>Pseudomonadati</taxon>
        <taxon>Bacteroidota</taxon>
        <taxon>Flavobacteriia</taxon>
        <taxon>Flavobacteriales</taxon>
        <taxon>Flavobacteriaceae</taxon>
        <taxon>Psychroflexus</taxon>
    </lineage>
</organism>
<evidence type="ECO:0000313" key="2">
    <source>
        <dbReference type="EMBL" id="GGE33103.1"/>
    </source>
</evidence>
<name>A0ABQ1SHH7_9FLAO</name>
<proteinExistence type="predicted"/>
<dbReference type="Pfam" id="PF03544">
    <property type="entry name" value="TonB_C"/>
    <property type="match status" value="1"/>
</dbReference>
<accession>A0ABQ1SHH7</accession>
<feature type="domain" description="TonB C-terminal" evidence="1">
    <location>
        <begin position="240"/>
        <end position="300"/>
    </location>
</feature>